<dbReference type="EMBL" id="BAABME010007439">
    <property type="protein sequence ID" value="GAA0170890.1"/>
    <property type="molecule type" value="Genomic_DNA"/>
</dbReference>
<proteinExistence type="predicted"/>
<sequence>MAAWSAENATKAYLKTMKMGKCAKELNGAEFISALAAGNNSQMIVITCAKTADSTTLALAAAAQQTGGNVICILRGLDQLRESEKALGGTSSHIQFVIGDAKNQLLNHYQNADFLAIDCNLENHEEILNCVKGSDRKNNTIVIGYNAFCKESWRSSHFQTQLLPIGDGLLVKRIVAGGNSRGVGHDNNNNNNGGLRKTGRWIVRVDKCTGEQHVFRVRSNDRRAVHA</sequence>
<accession>A0AAV3R3G5</accession>
<protein>
    <submittedName>
        <fullName evidence="1">Uncharacterized protein</fullName>
    </submittedName>
</protein>
<evidence type="ECO:0000313" key="2">
    <source>
        <dbReference type="Proteomes" id="UP001454036"/>
    </source>
</evidence>
<dbReference type="Proteomes" id="UP001454036">
    <property type="component" value="Unassembled WGS sequence"/>
</dbReference>
<dbReference type="PANTHER" id="PTHR33593">
    <property type="entry name" value="DUF1442 FAMILY PROTEIN"/>
    <property type="match status" value="1"/>
</dbReference>
<keyword evidence="2" id="KW-1185">Reference proteome</keyword>
<dbReference type="PANTHER" id="PTHR33593:SF3">
    <property type="entry name" value="DUF1442 FAMILY PROTEIN"/>
    <property type="match status" value="1"/>
</dbReference>
<reference evidence="1 2" key="1">
    <citation type="submission" date="2024-01" db="EMBL/GenBank/DDBJ databases">
        <title>The complete chloroplast genome sequence of Lithospermum erythrorhizon: insights into the phylogenetic relationship among Boraginaceae species and the maternal lineages of purple gromwells.</title>
        <authorList>
            <person name="Okada T."/>
            <person name="Watanabe K."/>
        </authorList>
    </citation>
    <scope>NUCLEOTIDE SEQUENCE [LARGE SCALE GENOMIC DNA]</scope>
</reference>
<comment type="caution">
    <text evidence="1">The sequence shown here is derived from an EMBL/GenBank/DDBJ whole genome shotgun (WGS) entry which is preliminary data.</text>
</comment>
<dbReference type="AlphaFoldDB" id="A0AAV3R3G5"/>
<name>A0AAV3R3G5_LITER</name>
<dbReference type="InterPro" id="IPR009902">
    <property type="entry name" value="DUF1442"/>
</dbReference>
<dbReference type="Pfam" id="PF07279">
    <property type="entry name" value="DUF1442"/>
    <property type="match status" value="1"/>
</dbReference>
<gene>
    <name evidence="1" type="ORF">LIER_25054</name>
</gene>
<dbReference type="InterPro" id="IPR029063">
    <property type="entry name" value="SAM-dependent_MTases_sf"/>
</dbReference>
<evidence type="ECO:0000313" key="1">
    <source>
        <dbReference type="EMBL" id="GAA0170890.1"/>
    </source>
</evidence>
<dbReference type="Gene3D" id="3.40.50.150">
    <property type="entry name" value="Vaccinia Virus protein VP39"/>
    <property type="match status" value="1"/>
</dbReference>
<organism evidence="1 2">
    <name type="scientific">Lithospermum erythrorhizon</name>
    <name type="common">Purple gromwell</name>
    <name type="synonym">Lithospermum officinale var. erythrorhizon</name>
    <dbReference type="NCBI Taxonomy" id="34254"/>
    <lineage>
        <taxon>Eukaryota</taxon>
        <taxon>Viridiplantae</taxon>
        <taxon>Streptophyta</taxon>
        <taxon>Embryophyta</taxon>
        <taxon>Tracheophyta</taxon>
        <taxon>Spermatophyta</taxon>
        <taxon>Magnoliopsida</taxon>
        <taxon>eudicotyledons</taxon>
        <taxon>Gunneridae</taxon>
        <taxon>Pentapetalae</taxon>
        <taxon>asterids</taxon>
        <taxon>lamiids</taxon>
        <taxon>Boraginales</taxon>
        <taxon>Boraginaceae</taxon>
        <taxon>Boraginoideae</taxon>
        <taxon>Lithospermeae</taxon>
        <taxon>Lithospermum</taxon>
    </lineage>
</organism>